<dbReference type="AlphaFoldDB" id="A0AAW1TGW8"/>
<proteinExistence type="predicted"/>
<gene>
    <name evidence="1" type="ORF">WJX84_011577</name>
</gene>
<accession>A0AAW1TGW8</accession>
<reference evidence="1 2" key="1">
    <citation type="journal article" date="2024" name="Nat. Commun.">
        <title>Phylogenomics reveals the evolutionary origins of lichenization in chlorophyte algae.</title>
        <authorList>
            <person name="Puginier C."/>
            <person name="Libourel C."/>
            <person name="Otte J."/>
            <person name="Skaloud P."/>
            <person name="Haon M."/>
            <person name="Grisel S."/>
            <person name="Petersen M."/>
            <person name="Berrin J.G."/>
            <person name="Delaux P.M."/>
            <person name="Dal Grande F."/>
            <person name="Keller J."/>
        </authorList>
    </citation>
    <scope>NUCLEOTIDE SEQUENCE [LARGE SCALE GENOMIC DNA]</scope>
    <source>
        <strain evidence="1 2">SAG 2523</strain>
    </source>
</reference>
<evidence type="ECO:0000313" key="2">
    <source>
        <dbReference type="Proteomes" id="UP001485043"/>
    </source>
</evidence>
<evidence type="ECO:0000313" key="1">
    <source>
        <dbReference type="EMBL" id="KAK9868131.1"/>
    </source>
</evidence>
<dbReference type="EMBL" id="JALJOV010000044">
    <property type="protein sequence ID" value="KAK9868131.1"/>
    <property type="molecule type" value="Genomic_DNA"/>
</dbReference>
<keyword evidence="2" id="KW-1185">Reference proteome</keyword>
<organism evidence="1 2">
    <name type="scientific">Apatococcus fuscideae</name>
    <dbReference type="NCBI Taxonomy" id="2026836"/>
    <lineage>
        <taxon>Eukaryota</taxon>
        <taxon>Viridiplantae</taxon>
        <taxon>Chlorophyta</taxon>
        <taxon>core chlorophytes</taxon>
        <taxon>Trebouxiophyceae</taxon>
        <taxon>Chlorellales</taxon>
        <taxon>Chlorellaceae</taxon>
        <taxon>Apatococcus</taxon>
    </lineage>
</organism>
<protein>
    <submittedName>
        <fullName evidence="1">Uncharacterized protein</fullName>
    </submittedName>
</protein>
<comment type="caution">
    <text evidence="1">The sequence shown here is derived from an EMBL/GenBank/DDBJ whole genome shotgun (WGS) entry which is preliminary data.</text>
</comment>
<sequence>MYQNTVSRSCEGCRTLQQASTLQHPDNPAGIAQAIDRPGAPGHGIIFPYDLYVKLLSLRESYRHRCRPSHSRSFKRWRVA</sequence>
<dbReference type="Proteomes" id="UP001485043">
    <property type="component" value="Unassembled WGS sequence"/>
</dbReference>
<name>A0AAW1TGW8_9CHLO</name>